<dbReference type="EMBL" id="JAULUE010002049">
    <property type="protein sequence ID" value="KAK5906955.1"/>
    <property type="molecule type" value="Genomic_DNA"/>
</dbReference>
<proteinExistence type="predicted"/>
<reference evidence="1 2" key="1">
    <citation type="journal article" date="2023" name="Mol. Biol. Evol.">
        <title>Genomics of Secondarily Temperate Adaptation in the Only Non-Antarctic Icefish.</title>
        <authorList>
            <person name="Rivera-Colon A.G."/>
            <person name="Rayamajhi N."/>
            <person name="Minhas B.F."/>
            <person name="Madrigal G."/>
            <person name="Bilyk K.T."/>
            <person name="Yoon V."/>
            <person name="Hune M."/>
            <person name="Gregory S."/>
            <person name="Cheng C.H.C."/>
            <person name="Catchen J.M."/>
        </authorList>
    </citation>
    <scope>NUCLEOTIDE SEQUENCE [LARGE SCALE GENOMIC DNA]</scope>
    <source>
        <strain evidence="1">JC2023a</strain>
    </source>
</reference>
<sequence length="72" mass="7908">MRAADPEVLLMAAWRCRAAAGLWLDQGFRPAAILCKPAGEEAMGRVMMEDRYPAWDHFLTPEVVGLDAGCCV</sequence>
<keyword evidence="2" id="KW-1185">Reference proteome</keyword>
<comment type="caution">
    <text evidence="1">The sequence shown here is derived from an EMBL/GenBank/DDBJ whole genome shotgun (WGS) entry which is preliminary data.</text>
</comment>
<evidence type="ECO:0000313" key="1">
    <source>
        <dbReference type="EMBL" id="KAK5906955.1"/>
    </source>
</evidence>
<accession>A0AAN8CN89</accession>
<gene>
    <name evidence="1" type="ORF">CesoFtcFv8_004855</name>
</gene>
<evidence type="ECO:0000313" key="2">
    <source>
        <dbReference type="Proteomes" id="UP001335648"/>
    </source>
</evidence>
<name>A0AAN8CN89_9TELE</name>
<organism evidence="1 2">
    <name type="scientific">Champsocephalus esox</name>
    <name type="common">pike icefish</name>
    <dbReference type="NCBI Taxonomy" id="159716"/>
    <lineage>
        <taxon>Eukaryota</taxon>
        <taxon>Metazoa</taxon>
        <taxon>Chordata</taxon>
        <taxon>Craniata</taxon>
        <taxon>Vertebrata</taxon>
        <taxon>Euteleostomi</taxon>
        <taxon>Actinopterygii</taxon>
        <taxon>Neopterygii</taxon>
        <taxon>Teleostei</taxon>
        <taxon>Neoteleostei</taxon>
        <taxon>Acanthomorphata</taxon>
        <taxon>Eupercaria</taxon>
        <taxon>Perciformes</taxon>
        <taxon>Notothenioidei</taxon>
        <taxon>Channichthyidae</taxon>
        <taxon>Champsocephalus</taxon>
    </lineage>
</organism>
<dbReference type="AlphaFoldDB" id="A0AAN8CN89"/>
<dbReference type="Proteomes" id="UP001335648">
    <property type="component" value="Unassembled WGS sequence"/>
</dbReference>
<protein>
    <submittedName>
        <fullName evidence="1">Uncharacterized protein</fullName>
    </submittedName>
</protein>